<dbReference type="InterPro" id="IPR045063">
    <property type="entry name" value="Dynamin_N"/>
</dbReference>
<dbReference type="Pfam" id="PF00350">
    <property type="entry name" value="Dynamin_N"/>
    <property type="match status" value="1"/>
</dbReference>
<dbReference type="PROSITE" id="PS51718">
    <property type="entry name" value="G_DYNAMIN_2"/>
    <property type="match status" value="1"/>
</dbReference>
<evidence type="ECO:0000313" key="3">
    <source>
        <dbReference type="EMBL" id="WMY74056.1"/>
    </source>
</evidence>
<gene>
    <name evidence="3" type="ORF">RHD99_21950</name>
</gene>
<accession>A0ABY9S999</accession>
<sequence>MHTQAIFELSQEAERLLQLALQNLNSLKATSFTTQNDENNAGQSQMGPVVPSAFCPHTLQQQQAMLQNELRKITQNEMVLAIVGTVKAGKSTTINAIIGTEVLPNRNRPMTALPTLIRHTPGQREPVLHFPYVQPIDQLMHTLQLRLQQTDRATLGRHLEIDRDMAALLTRITEGESFAKHYLGAQPIFHCLKSLNDLVRLSKALDVAFPFKAYAAIEHVPVIEVEFVHLAGINEGYGQLTLLDTPGPNEAGQPHLKKMLQEQLAQASAVLAVLDYTQLKSVSDEDVRKAILGTGSSVPLYALVNKFDQKDRNGDDEEQIKALISGTLMKGMIEPSHVFPVSSMWGYLANRARHELALHTQLPNPDEHRWVQDFADAALGRRWQRDDLADSDIVRQAAELLWQDSQFAEPIKKVLHAAHANASMYALRSACQKLLNYTQGAEEYLNFRCQGLRIASEQLQQNIAAIEEDMSLAAESQQSASAAARSNVNQAVQAMGDFIRRYEQQINANVADYFQQGMVPEKLTRQAMSFGTRRGVDFDARDETLNFDDEPSAQIALHRIRASCEIILTAAQEKMNEELMHLFSYLEVELADTLRNILKPIESRVSQGLAQAGFRTHFNLPVFHVGLLNFNAHKAFNELIEEQDIPVAQLRRPAGMRGTVARWLNSEEWGWEGYTVMQSRYVISLPDVQRKLCEHVASFLLQLNRTLAMQIENAVSEGMTAFFADFSQTLDAIRLNLQQSLLARQQNEDAVMALRQRLELCVRTTRYIHEDTRLLRDDIQTLFTVEQ</sequence>
<proteinExistence type="predicted"/>
<evidence type="ECO:0000256" key="1">
    <source>
        <dbReference type="SAM" id="Coils"/>
    </source>
</evidence>
<evidence type="ECO:0000313" key="4">
    <source>
        <dbReference type="Proteomes" id="UP001246690"/>
    </source>
</evidence>
<organism evidence="3 4">
    <name type="scientific">Buttiauxella selenatireducens</name>
    <dbReference type="NCBI Taxonomy" id="3073902"/>
    <lineage>
        <taxon>Bacteria</taxon>
        <taxon>Pseudomonadati</taxon>
        <taxon>Pseudomonadota</taxon>
        <taxon>Gammaproteobacteria</taxon>
        <taxon>Enterobacterales</taxon>
        <taxon>Enterobacteriaceae</taxon>
        <taxon>Buttiauxella</taxon>
    </lineage>
</organism>
<dbReference type="CDD" id="cd00882">
    <property type="entry name" value="Ras_like_GTPase"/>
    <property type="match status" value="1"/>
</dbReference>
<dbReference type="EMBL" id="CP133838">
    <property type="protein sequence ID" value="WMY74056.1"/>
    <property type="molecule type" value="Genomic_DNA"/>
</dbReference>
<dbReference type="Gene3D" id="3.40.50.300">
    <property type="entry name" value="P-loop containing nucleotide triphosphate hydrolases"/>
    <property type="match status" value="1"/>
</dbReference>
<reference evidence="3 4" key="1">
    <citation type="submission" date="2023-09" db="EMBL/GenBank/DDBJ databases">
        <title>Buttiauxella selenatireducens sp. nov., isolated from the rhizosphere of Cardamine hupingshanesis.</title>
        <authorList>
            <person name="Zhang S."/>
            <person name="Xu Z."/>
            <person name="Wang H."/>
            <person name="Guo Y."/>
        </authorList>
    </citation>
    <scope>NUCLEOTIDE SEQUENCE [LARGE SCALE GENOMIC DNA]</scope>
    <source>
        <strain evidence="3 4">R73</strain>
    </source>
</reference>
<name>A0ABY9S999_9ENTR</name>
<protein>
    <submittedName>
        <fullName evidence="3">Dynamin family protein</fullName>
    </submittedName>
</protein>
<dbReference type="RefSeq" id="WP_309876599.1">
    <property type="nucleotide sequence ID" value="NZ_CP133838.1"/>
</dbReference>
<dbReference type="SUPFAM" id="SSF52540">
    <property type="entry name" value="P-loop containing nucleoside triphosphate hydrolases"/>
    <property type="match status" value="1"/>
</dbReference>
<dbReference type="InterPro" id="IPR030381">
    <property type="entry name" value="G_DYNAMIN_dom"/>
</dbReference>
<evidence type="ECO:0000259" key="2">
    <source>
        <dbReference type="PROSITE" id="PS51718"/>
    </source>
</evidence>
<dbReference type="InterPro" id="IPR027417">
    <property type="entry name" value="P-loop_NTPase"/>
</dbReference>
<keyword evidence="1" id="KW-0175">Coiled coil</keyword>
<dbReference type="PANTHER" id="PTHR43834">
    <property type="entry name" value="GTPASE DER"/>
    <property type="match status" value="1"/>
</dbReference>
<dbReference type="Proteomes" id="UP001246690">
    <property type="component" value="Chromosome"/>
</dbReference>
<dbReference type="PANTHER" id="PTHR43834:SF6">
    <property type="entry name" value="GTPASE DER"/>
    <property type="match status" value="1"/>
</dbReference>
<feature type="domain" description="Dynamin-type G" evidence="2">
    <location>
        <begin position="74"/>
        <end position="410"/>
    </location>
</feature>
<feature type="coiled-coil region" evidence="1">
    <location>
        <begin position="449"/>
        <end position="476"/>
    </location>
</feature>
<keyword evidence="4" id="KW-1185">Reference proteome</keyword>